<reference evidence="11 12" key="1">
    <citation type="journal article" date="2011" name="Nat. Genet.">
        <title>The genome of the mesopolyploid crop species Brassica rapa.</title>
        <authorList>
            <consortium name="Brassica rapa Genome Sequencing Project Consortium"/>
            <person name="Wang X."/>
            <person name="Wang H."/>
            <person name="Wang J."/>
            <person name="Sun R."/>
            <person name="Wu J."/>
            <person name="Liu S."/>
            <person name="Bai Y."/>
            <person name="Mun J.H."/>
            <person name="Bancroft I."/>
            <person name="Cheng F."/>
            <person name="Huang S."/>
            <person name="Li X."/>
            <person name="Hua W."/>
            <person name="Wang J."/>
            <person name="Wang X."/>
            <person name="Freeling M."/>
            <person name="Pires J.C."/>
            <person name="Paterson A.H."/>
            <person name="Chalhoub B."/>
            <person name="Wang B."/>
            <person name="Hayward A."/>
            <person name="Sharpe A.G."/>
            <person name="Park B.S."/>
            <person name="Weisshaar B."/>
            <person name="Liu B."/>
            <person name="Li B."/>
            <person name="Liu B."/>
            <person name="Tong C."/>
            <person name="Song C."/>
            <person name="Duran C."/>
            <person name="Peng C."/>
            <person name="Geng C."/>
            <person name="Koh C."/>
            <person name="Lin C."/>
            <person name="Edwards D."/>
            <person name="Mu D."/>
            <person name="Shen D."/>
            <person name="Soumpourou E."/>
            <person name="Li F."/>
            <person name="Fraser F."/>
            <person name="Conant G."/>
            <person name="Lassalle G."/>
            <person name="King G.J."/>
            <person name="Bonnema G."/>
            <person name="Tang H."/>
            <person name="Wang H."/>
            <person name="Belcram H."/>
            <person name="Zhou H."/>
            <person name="Hirakawa H."/>
            <person name="Abe H."/>
            <person name="Guo H."/>
            <person name="Wang H."/>
            <person name="Jin H."/>
            <person name="Parkin I.A."/>
            <person name="Batley J."/>
            <person name="Kim J.S."/>
            <person name="Just J."/>
            <person name="Li J."/>
            <person name="Xu J."/>
            <person name="Deng J."/>
            <person name="Kim J.A."/>
            <person name="Li J."/>
            <person name="Yu J."/>
            <person name="Meng J."/>
            <person name="Wang J."/>
            <person name="Min J."/>
            <person name="Poulain J."/>
            <person name="Wang J."/>
            <person name="Hatakeyama K."/>
            <person name="Wu K."/>
            <person name="Wang L."/>
            <person name="Fang L."/>
            <person name="Trick M."/>
            <person name="Links M.G."/>
            <person name="Zhao M."/>
            <person name="Jin M."/>
            <person name="Ramchiary N."/>
            <person name="Drou N."/>
            <person name="Berkman P.J."/>
            <person name="Cai Q."/>
            <person name="Huang Q."/>
            <person name="Li R."/>
            <person name="Tabata S."/>
            <person name="Cheng S."/>
            <person name="Zhang S."/>
            <person name="Zhang S."/>
            <person name="Huang S."/>
            <person name="Sato S."/>
            <person name="Sun S."/>
            <person name="Kwon S.J."/>
            <person name="Choi S.R."/>
            <person name="Lee T.H."/>
            <person name="Fan W."/>
            <person name="Zhao X."/>
            <person name="Tan X."/>
            <person name="Xu X."/>
            <person name="Wang Y."/>
            <person name="Qiu Y."/>
            <person name="Yin Y."/>
            <person name="Li Y."/>
            <person name="Du Y."/>
            <person name="Liao Y."/>
            <person name="Lim Y."/>
            <person name="Narusaka Y."/>
            <person name="Wang Y."/>
            <person name="Wang Z."/>
            <person name="Li Z."/>
            <person name="Wang Z."/>
            <person name="Xiong Z."/>
            <person name="Zhang Z."/>
        </authorList>
    </citation>
    <scope>NUCLEOTIDE SEQUENCE [LARGE SCALE GENOMIC DNA]</scope>
    <source>
        <strain evidence="11 12">cv. Chiifu-401-42</strain>
    </source>
</reference>
<keyword evidence="12" id="KW-1185">Reference proteome</keyword>
<dbReference type="Pfam" id="PF18345">
    <property type="entry name" value="zf_CCCH_4"/>
    <property type="match status" value="1"/>
</dbReference>
<feature type="compositionally biased region" description="Basic and acidic residues" evidence="9">
    <location>
        <begin position="103"/>
        <end position="126"/>
    </location>
</feature>
<protein>
    <recommendedName>
        <fullName evidence="10">C3H1-type domain-containing protein</fullName>
    </recommendedName>
</protein>
<evidence type="ECO:0000256" key="8">
    <source>
        <dbReference type="PROSITE-ProRule" id="PRU00723"/>
    </source>
</evidence>
<dbReference type="OMA" id="CIEMING"/>
<dbReference type="HOGENOM" id="CLU_037680_0_0_1"/>
<dbReference type="SUPFAM" id="SSF50978">
    <property type="entry name" value="WD40 repeat-like"/>
    <property type="match status" value="1"/>
</dbReference>
<evidence type="ECO:0000256" key="1">
    <source>
        <dbReference type="ARBA" id="ARBA00022574"/>
    </source>
</evidence>
<dbReference type="PROSITE" id="PS50082">
    <property type="entry name" value="WD_REPEATS_2"/>
    <property type="match status" value="2"/>
</dbReference>
<dbReference type="SUPFAM" id="SSF90229">
    <property type="entry name" value="CCCH zinc finger"/>
    <property type="match status" value="1"/>
</dbReference>
<keyword evidence="6" id="KW-0238">DNA-binding</keyword>
<dbReference type="PRINTS" id="PR00320">
    <property type="entry name" value="GPROTEINBRPT"/>
</dbReference>
<dbReference type="Gene3D" id="2.130.10.10">
    <property type="entry name" value="YVTN repeat-like/Quinoprotein amine dehydrogenase"/>
    <property type="match status" value="2"/>
</dbReference>
<dbReference type="AlphaFoldDB" id="M4EHM4"/>
<accession>M4EHM4</accession>
<dbReference type="FunFam" id="2.130.10.10:FF:000869">
    <property type="entry name" value="Zinc finger CCCH domain-containing protein 48"/>
    <property type="match status" value="1"/>
</dbReference>
<dbReference type="PROSITE" id="PS50294">
    <property type="entry name" value="WD_REPEATS_REGION"/>
    <property type="match status" value="2"/>
</dbReference>
<evidence type="ECO:0000256" key="5">
    <source>
        <dbReference type="ARBA" id="ARBA00022833"/>
    </source>
</evidence>
<feature type="domain" description="C3H1-type" evidence="10">
    <location>
        <begin position="140"/>
        <end position="166"/>
    </location>
</feature>
<feature type="region of interest" description="Disordered" evidence="9">
    <location>
        <begin position="174"/>
        <end position="205"/>
    </location>
</feature>
<dbReference type="SMART" id="SM00320">
    <property type="entry name" value="WD40"/>
    <property type="match status" value="6"/>
</dbReference>
<dbReference type="PANTHER" id="PTHR44489">
    <property type="match status" value="1"/>
</dbReference>
<evidence type="ECO:0000313" key="12">
    <source>
        <dbReference type="Proteomes" id="UP000011750"/>
    </source>
</evidence>
<dbReference type="Proteomes" id="UP000011750">
    <property type="component" value="Chromosome A01"/>
</dbReference>
<dbReference type="Gramene" id="Bra028289.1">
    <property type="protein sequence ID" value="Bra028289.1-P"/>
    <property type="gene ID" value="Bra028289"/>
</dbReference>
<dbReference type="InterPro" id="IPR036855">
    <property type="entry name" value="Znf_CCCH_sf"/>
</dbReference>
<dbReference type="InterPro" id="IPR044715">
    <property type="entry name" value="WDR86-like"/>
</dbReference>
<dbReference type="InterPro" id="IPR015943">
    <property type="entry name" value="WD40/YVTN_repeat-like_dom_sf"/>
</dbReference>
<dbReference type="InterPro" id="IPR000571">
    <property type="entry name" value="Znf_CCCH"/>
</dbReference>
<dbReference type="PANTHER" id="PTHR44489:SF1">
    <property type="entry name" value="ZINC FINGER CCCH DOMAIN-CONTAINING PROTEIN 63"/>
    <property type="match status" value="1"/>
</dbReference>
<dbReference type="SMART" id="SM00356">
    <property type="entry name" value="ZnF_C3H1"/>
    <property type="match status" value="2"/>
</dbReference>
<feature type="domain" description="C3H1-type" evidence="10">
    <location>
        <begin position="211"/>
        <end position="238"/>
    </location>
</feature>
<dbReference type="InterPro" id="IPR020472">
    <property type="entry name" value="WD40_PAC1"/>
</dbReference>
<sequence>MNRQETDWFRWSFSSKVKGARVSYRRREVELQTGEPTKVEFVSVCRLIQAGFRTWACVEAHQLHLRGKGSEPISRNDTVSFNEDMLSSSSSSSRGEFVTEANELEKQNRREKETLGDDRDGDVGNEVWTRRVDRPAAAKGSRQEVCSYWRAGRCNRNPCQFLHRELPGPGYSNKRVADESGFAGPSHRRGPGFNGNSSNNWGRLGGNRTVTKTEKVCRYWVDGSCSHGDKCRYLHCWSIGDSFSLLTQLDGHEKLVTGIALPSGSDKLYTASKDETIRLWDCASGQCTSVLNLGAEVGCVISEGPWLLVGMPNLVKAWNIETNADQSLSGPIGQVYSLVVGTDLHFAGTQDGSILAWRYSAATNCFEPAASLTGHTLGVVTLYVGANRLYSGSMDKSIKVWSLDNLQCIQTLTDHTSVVMSLICWDQFLLSCSLDNTVKIWAAVEGGNLEVTYTHKEEHGVLALCGVHDAEAKPVLLCSCNDSALRLYDLPSFTERGKIFAKQEIRSIQIGPGGIFFTGDGTGQVKVWKWSTAPTTAAMS</sequence>
<feature type="zinc finger region" description="C3H1-type" evidence="8">
    <location>
        <begin position="211"/>
        <end position="238"/>
    </location>
</feature>
<evidence type="ECO:0000259" key="10">
    <source>
        <dbReference type="PROSITE" id="PS50103"/>
    </source>
</evidence>
<feature type="repeat" description="WD" evidence="7">
    <location>
        <begin position="372"/>
        <end position="411"/>
    </location>
</feature>
<feature type="zinc finger region" description="C3H1-type" evidence="8">
    <location>
        <begin position="140"/>
        <end position="166"/>
    </location>
</feature>
<evidence type="ECO:0000256" key="3">
    <source>
        <dbReference type="ARBA" id="ARBA00022737"/>
    </source>
</evidence>
<dbReference type="InterPro" id="IPR001680">
    <property type="entry name" value="WD40_rpt"/>
</dbReference>
<name>M4EHM4_BRACM</name>
<evidence type="ECO:0000313" key="11">
    <source>
        <dbReference type="EnsemblPlants" id="Bra028289.1-P"/>
    </source>
</evidence>
<dbReference type="InterPro" id="IPR036322">
    <property type="entry name" value="WD40_repeat_dom_sf"/>
</dbReference>
<dbReference type="InParanoid" id="M4EHM4"/>
<feature type="region of interest" description="Disordered" evidence="9">
    <location>
        <begin position="83"/>
        <end position="126"/>
    </location>
</feature>
<keyword evidence="2 8" id="KW-0479">Metal-binding</keyword>
<keyword evidence="1 7" id="KW-0853">WD repeat</keyword>
<reference evidence="11 12" key="2">
    <citation type="journal article" date="2018" name="Hortic Res">
        <title>Improved Brassica rapa reference genome by single-molecule sequencing and chromosome conformation capture technologies.</title>
        <authorList>
            <person name="Zhang L."/>
            <person name="Cai X."/>
            <person name="Wu J."/>
            <person name="Liu M."/>
            <person name="Grob S."/>
            <person name="Cheng F."/>
            <person name="Liang J."/>
            <person name="Cai C."/>
            <person name="Liu Z."/>
            <person name="Liu B."/>
            <person name="Wang F."/>
            <person name="Li S."/>
            <person name="Liu F."/>
            <person name="Li X."/>
            <person name="Cheng L."/>
            <person name="Yang W."/>
            <person name="Li M.H."/>
            <person name="Grossniklaus U."/>
            <person name="Zheng H."/>
            <person name="Wang X."/>
        </authorList>
    </citation>
    <scope>NUCLEOTIDE SEQUENCE [LARGE SCALE GENOMIC DNA]</scope>
    <source>
        <strain evidence="11 12">cv. Chiifu-401-42</strain>
    </source>
</reference>
<evidence type="ECO:0000256" key="4">
    <source>
        <dbReference type="ARBA" id="ARBA00022771"/>
    </source>
</evidence>
<organism evidence="11 12">
    <name type="scientific">Brassica campestris</name>
    <name type="common">Field mustard</name>
    <dbReference type="NCBI Taxonomy" id="3711"/>
    <lineage>
        <taxon>Eukaryota</taxon>
        <taxon>Viridiplantae</taxon>
        <taxon>Streptophyta</taxon>
        <taxon>Embryophyta</taxon>
        <taxon>Tracheophyta</taxon>
        <taxon>Spermatophyta</taxon>
        <taxon>Magnoliopsida</taxon>
        <taxon>eudicotyledons</taxon>
        <taxon>Gunneridae</taxon>
        <taxon>Pentapetalae</taxon>
        <taxon>rosids</taxon>
        <taxon>malvids</taxon>
        <taxon>Brassicales</taxon>
        <taxon>Brassicaceae</taxon>
        <taxon>Brassiceae</taxon>
        <taxon>Brassica</taxon>
    </lineage>
</organism>
<dbReference type="GO" id="GO:0003677">
    <property type="term" value="F:DNA binding"/>
    <property type="evidence" value="ECO:0007669"/>
    <property type="project" value="UniProtKB-KW"/>
</dbReference>
<dbReference type="Pfam" id="PF00400">
    <property type="entry name" value="WD40"/>
    <property type="match status" value="3"/>
</dbReference>
<proteinExistence type="predicted"/>
<dbReference type="eggNOG" id="KOG0274">
    <property type="taxonomic scope" value="Eukaryota"/>
</dbReference>
<keyword evidence="5 8" id="KW-0862">Zinc</keyword>
<keyword evidence="4 8" id="KW-0863">Zinc-finger</keyword>
<feature type="repeat" description="WD" evidence="7">
    <location>
        <begin position="249"/>
        <end position="290"/>
    </location>
</feature>
<reference evidence="11" key="3">
    <citation type="submission" date="2023-03" db="UniProtKB">
        <authorList>
            <consortium name="EnsemblPlants"/>
        </authorList>
    </citation>
    <scope>IDENTIFICATION</scope>
    <source>
        <strain evidence="11">cv. Chiifu-401-42</strain>
    </source>
</reference>
<dbReference type="GO" id="GO:0008270">
    <property type="term" value="F:zinc ion binding"/>
    <property type="evidence" value="ECO:0007669"/>
    <property type="project" value="UniProtKB-KW"/>
</dbReference>
<evidence type="ECO:0000256" key="2">
    <source>
        <dbReference type="ARBA" id="ARBA00022723"/>
    </source>
</evidence>
<dbReference type="PROSITE" id="PS50103">
    <property type="entry name" value="ZF_C3H1"/>
    <property type="match status" value="2"/>
</dbReference>
<evidence type="ECO:0000256" key="6">
    <source>
        <dbReference type="ARBA" id="ARBA00023125"/>
    </source>
</evidence>
<evidence type="ECO:0000256" key="7">
    <source>
        <dbReference type="PROSITE-ProRule" id="PRU00221"/>
    </source>
</evidence>
<keyword evidence="3" id="KW-0677">Repeat</keyword>
<evidence type="ECO:0000256" key="9">
    <source>
        <dbReference type="SAM" id="MobiDB-lite"/>
    </source>
</evidence>
<dbReference type="STRING" id="51351.M4EHM4"/>
<dbReference type="FunFam" id="2.130.10.10:FF:001235">
    <property type="entry name" value="Zinc finger CCCH domain-containing protein 48"/>
    <property type="match status" value="1"/>
</dbReference>
<dbReference type="EnsemblPlants" id="Bra028289.1">
    <property type="protein sequence ID" value="Bra028289.1-P"/>
    <property type="gene ID" value="Bra028289"/>
</dbReference>